<sequence>MSLTSTPLIALLAACPGAAFVVSSPGRILAANAEADRVFGSARPVVAGTGLSGLRLAEVIPCALGHRILAALRGGEVRAATRFRLALDRAEEPPHVVEALVWPATAETGSGATGELGGGPGGEPGPLWIVLVLDMAERAPAGGDGRILCTGLAALRATEEARRKARESAEILRISTENSDLAPWVYHPGHGSGHGSGELSPHLALMLGHPARPALDLAGLAALIHPEDRIRMRRAFVALTRGRNDRFSQDMRLRRADGAWAWFTARGYRMPQTTPCQPVTLCGSLTDISARKADEALVARTLAEALHARRRAQQREEMLRTSGLCAGIGHFCASPLQGEAWTPDETYRLFGFEPGEFPATDAGWRSLIHPEDLPAAIAAMEDLKVGRTTLYDHVHRRQHKDGRYHWYRAVARRVERSDLGLPPLVAGALICVDQAKETETRLADAADAARFARERLDTLADNAPGALFECRMAASGQMMLPYFSARLPELAGVSGAEILGDARAVFRHVPHPQMTRLLRRAMTALRSGAAIEMRLSVRHPLRGLRWVSVAAAPFRRDDASVCWFGQILDVTENVETEARAALAAEAALKAHDRLASIAAVAPVGLYEVQRFRDGRSIFPYASPQFRDLLGLDAGGVIRMGEGVGSGGHADLENLLSFLTCDDAWHNQLDLWNHRFCVQHPRRGTVWLSNSATAKPLPDGSVVWSGALHDVTADVRREAELLEAHRLAEDRRRENEWQALHDGLTGLPNRRYYDQVLANRIEQAKAGGACRCTLIRIDLDRFKHVNDTLGHDAGDLVLCRVADVLRACLRQGDFAARIGGDEFSVILARGFGREDAGTLIRQIQAKLVEPLMFAGRQCRFGASFGIAEAENLASTGPEIQFFADAALYRAKETGRNRMEFFTPELHQNLRRDRELAAEIQEGLDRNEFEPFFQAQVSARDHRLTGVETLLRWRHPERGLLTPHAFMHVAEQLRLVPEIDRVVMERARESLAFWRERGLIVPKISFNVSSGRMHDPDVVQAAQTIARGETRVTFELLESILVEDESDLFRFHLDAIREAGIDIEIDDFGSGHASIIGLMQIGPSALKIDRRIVAPLGRDPQARNLVRAIIEIAETLGTATVAEGVETEAQAEILRDLGCDVLQGYLFSVPLSAPDFARLWQRDRKRLPA</sequence>
<dbReference type="SUPFAM" id="SSF55785">
    <property type="entry name" value="PYP-like sensor domain (PAS domain)"/>
    <property type="match status" value="3"/>
</dbReference>
<dbReference type="InterPro" id="IPR029787">
    <property type="entry name" value="Nucleotide_cyclase"/>
</dbReference>
<feature type="chain" id="PRO_5010299719" evidence="2">
    <location>
        <begin position="20"/>
        <end position="1167"/>
    </location>
</feature>
<dbReference type="Proteomes" id="UP000183812">
    <property type="component" value="Unassembled WGS sequence"/>
</dbReference>
<dbReference type="GO" id="GO:0003824">
    <property type="term" value="F:catalytic activity"/>
    <property type="evidence" value="ECO:0007669"/>
    <property type="project" value="UniProtKB-ARBA"/>
</dbReference>
<dbReference type="InterPro" id="IPR043128">
    <property type="entry name" value="Rev_trsase/Diguanyl_cyclase"/>
</dbReference>
<dbReference type="InterPro" id="IPR035919">
    <property type="entry name" value="EAL_sf"/>
</dbReference>
<dbReference type="InterPro" id="IPR000014">
    <property type="entry name" value="PAS"/>
</dbReference>
<dbReference type="CDD" id="cd00130">
    <property type="entry name" value="PAS"/>
    <property type="match status" value="1"/>
</dbReference>
<evidence type="ECO:0000256" key="1">
    <source>
        <dbReference type="SAM" id="Coils"/>
    </source>
</evidence>
<dbReference type="CDD" id="cd01949">
    <property type="entry name" value="GGDEF"/>
    <property type="match status" value="1"/>
</dbReference>
<dbReference type="InterPro" id="IPR035965">
    <property type="entry name" value="PAS-like_dom_sf"/>
</dbReference>
<dbReference type="PROSITE" id="PS50887">
    <property type="entry name" value="GGDEF"/>
    <property type="match status" value="1"/>
</dbReference>
<dbReference type="PANTHER" id="PTHR44757">
    <property type="entry name" value="DIGUANYLATE CYCLASE DGCP"/>
    <property type="match status" value="1"/>
</dbReference>
<dbReference type="OrthoDB" id="9814202at2"/>
<evidence type="ECO:0000256" key="2">
    <source>
        <dbReference type="SAM" id="SignalP"/>
    </source>
</evidence>
<dbReference type="FunFam" id="3.30.70.270:FF:000001">
    <property type="entry name" value="Diguanylate cyclase domain protein"/>
    <property type="match status" value="1"/>
</dbReference>
<accession>A0A1G7KW78</accession>
<dbReference type="InterPro" id="IPR013655">
    <property type="entry name" value="PAS_fold_3"/>
</dbReference>
<dbReference type="Pfam" id="PF00990">
    <property type="entry name" value="GGDEF"/>
    <property type="match status" value="1"/>
</dbReference>
<name>A0A1G7KW78_RHOCA</name>
<feature type="domain" description="EAL" evidence="3">
    <location>
        <begin position="911"/>
        <end position="1162"/>
    </location>
</feature>
<dbReference type="SMART" id="SM00267">
    <property type="entry name" value="GGDEF"/>
    <property type="match status" value="1"/>
</dbReference>
<dbReference type="PROSITE" id="PS50883">
    <property type="entry name" value="EAL"/>
    <property type="match status" value="1"/>
</dbReference>
<dbReference type="InterPro" id="IPR000160">
    <property type="entry name" value="GGDEF_dom"/>
</dbReference>
<dbReference type="CDD" id="cd01948">
    <property type="entry name" value="EAL"/>
    <property type="match status" value="1"/>
</dbReference>
<evidence type="ECO:0000259" key="3">
    <source>
        <dbReference type="PROSITE" id="PS50883"/>
    </source>
</evidence>
<dbReference type="Pfam" id="PF08447">
    <property type="entry name" value="PAS_3"/>
    <property type="match status" value="2"/>
</dbReference>
<dbReference type="Gene3D" id="3.20.20.450">
    <property type="entry name" value="EAL domain"/>
    <property type="match status" value="1"/>
</dbReference>
<keyword evidence="2" id="KW-0732">Signal</keyword>
<feature type="coiled-coil region" evidence="1">
    <location>
        <begin position="435"/>
        <end position="462"/>
    </location>
</feature>
<dbReference type="NCBIfam" id="TIGR00254">
    <property type="entry name" value="GGDEF"/>
    <property type="match status" value="1"/>
</dbReference>
<evidence type="ECO:0000313" key="5">
    <source>
        <dbReference type="EMBL" id="SDF41346.1"/>
    </source>
</evidence>
<dbReference type="InterPro" id="IPR001633">
    <property type="entry name" value="EAL_dom"/>
</dbReference>
<evidence type="ECO:0000259" key="4">
    <source>
        <dbReference type="PROSITE" id="PS50887"/>
    </source>
</evidence>
<protein>
    <submittedName>
        <fullName evidence="5">Diguanylate cyclase (GGDEF) domain-containing protein</fullName>
    </submittedName>
</protein>
<dbReference type="Gene3D" id="3.30.450.20">
    <property type="entry name" value="PAS domain"/>
    <property type="match status" value="4"/>
</dbReference>
<reference evidence="5 6" key="1">
    <citation type="submission" date="2016-10" db="EMBL/GenBank/DDBJ databases">
        <authorList>
            <person name="de Groot N.N."/>
        </authorList>
    </citation>
    <scope>NUCLEOTIDE SEQUENCE [LARGE SCALE GENOMIC DNA]</scope>
    <source>
        <strain evidence="6">DSM 938 / 37b4</strain>
    </source>
</reference>
<keyword evidence="1" id="KW-0175">Coiled coil</keyword>
<dbReference type="Gene3D" id="3.30.70.270">
    <property type="match status" value="1"/>
</dbReference>
<dbReference type="Pfam" id="PF00563">
    <property type="entry name" value="EAL"/>
    <property type="match status" value="1"/>
</dbReference>
<dbReference type="RefSeq" id="WP_074554245.1">
    <property type="nucleotide sequence ID" value="NZ_CP119563.1"/>
</dbReference>
<dbReference type="SUPFAM" id="SSF55073">
    <property type="entry name" value="Nucleotide cyclase"/>
    <property type="match status" value="1"/>
</dbReference>
<dbReference type="AlphaFoldDB" id="A0A1G7KW78"/>
<organism evidence="5 6">
    <name type="scientific">Rhodobacter capsulatus</name>
    <name type="common">Rhodopseudomonas capsulata</name>
    <dbReference type="NCBI Taxonomy" id="1061"/>
    <lineage>
        <taxon>Bacteria</taxon>
        <taxon>Pseudomonadati</taxon>
        <taxon>Pseudomonadota</taxon>
        <taxon>Alphaproteobacteria</taxon>
        <taxon>Rhodobacterales</taxon>
        <taxon>Rhodobacter group</taxon>
        <taxon>Rhodobacter</taxon>
    </lineage>
</organism>
<proteinExistence type="predicted"/>
<dbReference type="EMBL" id="FNAY01000010">
    <property type="protein sequence ID" value="SDF41346.1"/>
    <property type="molecule type" value="Genomic_DNA"/>
</dbReference>
<dbReference type="InterPro" id="IPR052155">
    <property type="entry name" value="Biofilm_reg_signaling"/>
</dbReference>
<dbReference type="SMART" id="SM00052">
    <property type="entry name" value="EAL"/>
    <property type="match status" value="1"/>
</dbReference>
<evidence type="ECO:0000313" key="6">
    <source>
        <dbReference type="Proteomes" id="UP000183812"/>
    </source>
</evidence>
<dbReference type="SUPFAM" id="SSF141868">
    <property type="entry name" value="EAL domain-like"/>
    <property type="match status" value="1"/>
</dbReference>
<dbReference type="PANTHER" id="PTHR44757:SF2">
    <property type="entry name" value="BIOFILM ARCHITECTURE MAINTENANCE PROTEIN MBAA"/>
    <property type="match status" value="1"/>
</dbReference>
<feature type="domain" description="GGDEF" evidence="4">
    <location>
        <begin position="769"/>
        <end position="902"/>
    </location>
</feature>
<gene>
    <name evidence="5" type="ORF">SAMN04244550_02224</name>
</gene>
<feature type="signal peptide" evidence="2">
    <location>
        <begin position="1"/>
        <end position="19"/>
    </location>
</feature>